<dbReference type="NCBIfam" id="TIGR00797">
    <property type="entry name" value="matE"/>
    <property type="match status" value="1"/>
</dbReference>
<feature type="transmembrane region" description="Helical" evidence="2">
    <location>
        <begin position="430"/>
        <end position="452"/>
    </location>
</feature>
<organism evidence="3 4">
    <name type="scientific">Herbaspirillum hiltneri N3</name>
    <dbReference type="NCBI Taxonomy" id="1262470"/>
    <lineage>
        <taxon>Bacteria</taxon>
        <taxon>Pseudomonadati</taxon>
        <taxon>Pseudomonadota</taxon>
        <taxon>Betaproteobacteria</taxon>
        <taxon>Burkholderiales</taxon>
        <taxon>Oxalobacteraceae</taxon>
        <taxon>Herbaspirillum</taxon>
    </lineage>
</organism>
<feature type="transmembrane region" description="Helical" evidence="2">
    <location>
        <begin position="206"/>
        <end position="226"/>
    </location>
</feature>
<keyword evidence="4" id="KW-1185">Reference proteome</keyword>
<evidence type="ECO:0000256" key="1">
    <source>
        <dbReference type="ARBA" id="ARBA00022448"/>
    </source>
</evidence>
<dbReference type="InterPro" id="IPR002528">
    <property type="entry name" value="MATE_fam"/>
</dbReference>
<feature type="transmembrane region" description="Helical" evidence="2">
    <location>
        <begin position="367"/>
        <end position="385"/>
    </location>
</feature>
<evidence type="ECO:0000313" key="4">
    <source>
        <dbReference type="Proteomes" id="UP000063429"/>
    </source>
</evidence>
<accession>A0ABN4I6E0</accession>
<dbReference type="InterPro" id="IPR050222">
    <property type="entry name" value="MATE_MdtK"/>
</dbReference>
<dbReference type="CDD" id="cd13131">
    <property type="entry name" value="MATE_NorM_like"/>
    <property type="match status" value="1"/>
</dbReference>
<dbReference type="Pfam" id="PF01554">
    <property type="entry name" value="MatE"/>
    <property type="match status" value="2"/>
</dbReference>
<gene>
    <name evidence="3" type="ORF">F506_00280</name>
</gene>
<dbReference type="EMBL" id="CP011409">
    <property type="protein sequence ID" value="AKZ65058.1"/>
    <property type="molecule type" value="Genomic_DNA"/>
</dbReference>
<feature type="transmembrane region" description="Helical" evidence="2">
    <location>
        <begin position="45"/>
        <end position="67"/>
    </location>
</feature>
<feature type="transmembrane region" description="Helical" evidence="2">
    <location>
        <begin position="102"/>
        <end position="124"/>
    </location>
</feature>
<keyword evidence="2" id="KW-0812">Transmembrane</keyword>
<proteinExistence type="predicted"/>
<name>A0ABN4I6E0_9BURK</name>
<keyword evidence="2" id="KW-0472">Membrane</keyword>
<feature type="transmembrane region" description="Helical" evidence="2">
    <location>
        <begin position="329"/>
        <end position="347"/>
    </location>
</feature>
<protein>
    <submittedName>
        <fullName evidence="3">Multidrug transporter</fullName>
    </submittedName>
</protein>
<dbReference type="Proteomes" id="UP000063429">
    <property type="component" value="Chromosome"/>
</dbReference>
<dbReference type="PANTHER" id="PTHR43298">
    <property type="entry name" value="MULTIDRUG RESISTANCE PROTEIN NORM-RELATED"/>
    <property type="match status" value="1"/>
</dbReference>
<feature type="transmembrane region" description="Helical" evidence="2">
    <location>
        <begin position="259"/>
        <end position="281"/>
    </location>
</feature>
<reference evidence="4" key="1">
    <citation type="journal article" date="2015" name="Genome Announc.">
        <title>Complete Genome Sequence of Herbaspirillum hiltneri N3 (DSM 17495), Isolated from Surface-Sterilized Wheat Roots.</title>
        <authorList>
            <person name="Guizelini D."/>
            <person name="Saizaki P.M."/>
            <person name="Coimbra N.A."/>
            <person name="Weiss V.A."/>
            <person name="Faoro H."/>
            <person name="Sfeir M.Z."/>
            <person name="Baura V.A."/>
            <person name="Monteiro R.A."/>
            <person name="Chubatsu L.S."/>
            <person name="Souza E.M."/>
            <person name="Cruz L.M."/>
            <person name="Pedrosa F.O."/>
            <person name="Raittz R.T."/>
            <person name="Marchaukoski J.N."/>
            <person name="Steffens M.B."/>
        </authorList>
    </citation>
    <scope>NUCLEOTIDE SEQUENCE [LARGE SCALE GENOMIC DNA]</scope>
    <source>
        <strain evidence="4">N3</strain>
    </source>
</reference>
<dbReference type="PANTHER" id="PTHR43298:SF2">
    <property type="entry name" value="FMN_FAD EXPORTER YEEO-RELATED"/>
    <property type="match status" value="1"/>
</dbReference>
<sequence>MLRSWPLPLSLPVLKADVSHIGALAAPLILTQFAQVALSTTGIVMMGWLGPLDIAAGGLALAVFNLLRTTGTGLVTPTGNLVATAAAAGLETPHAAAAVRDMVRASFAIATLAGLVFWAMMLGAGHALRWMGQDAAVVARTADYLFAAAPGILPLLWFQALRNFTVGLRRPGPLLAITLTAVAVNAALNYVLTVGAFGIAGMGLAGIAWSSTLVSLFSFFVFLLIVRRDPTLRRLLSVRIWKTGRQALWRTWKMGLPVAATYGSEAGFFAAIALLVGALGTDALAAHTVVNQAVYIVFMISVGLSHATSICISRTWAQDDIATSRRYGYTGLGMGIACMVLIGVIYWATPQWVLGVFLHKPDAGADAVRLIAGKLLLLAAVLQVFDCAQNIGIGILRGAGETGTSFVMTLIGYWAVGLPGAWLLSNWLDLGVTGVWLGLTLGLIVTAAQLVMRFRRLIADRSANRESCLAL</sequence>
<feature type="transmembrane region" description="Helical" evidence="2">
    <location>
        <begin position="173"/>
        <end position="200"/>
    </location>
</feature>
<evidence type="ECO:0000313" key="3">
    <source>
        <dbReference type="EMBL" id="AKZ65058.1"/>
    </source>
</evidence>
<feature type="transmembrane region" description="Helical" evidence="2">
    <location>
        <begin position="144"/>
        <end position="161"/>
    </location>
</feature>
<keyword evidence="2" id="KW-1133">Transmembrane helix</keyword>
<keyword evidence="1" id="KW-0813">Transport</keyword>
<feature type="transmembrane region" description="Helical" evidence="2">
    <location>
        <begin position="293"/>
        <end position="317"/>
    </location>
</feature>
<evidence type="ECO:0000256" key="2">
    <source>
        <dbReference type="SAM" id="Phobius"/>
    </source>
</evidence>